<dbReference type="AlphaFoldDB" id="A0A6C0L043"/>
<dbReference type="Gene3D" id="3.30.40.220">
    <property type="match status" value="1"/>
</dbReference>
<organism evidence="1">
    <name type="scientific">viral metagenome</name>
    <dbReference type="NCBI Taxonomy" id="1070528"/>
    <lineage>
        <taxon>unclassified sequences</taxon>
        <taxon>metagenomes</taxon>
        <taxon>organismal metagenomes</taxon>
    </lineage>
</organism>
<protein>
    <submittedName>
        <fullName evidence="1">Uncharacterized protein</fullName>
    </submittedName>
</protein>
<reference evidence="1" key="1">
    <citation type="journal article" date="2020" name="Nature">
        <title>Giant virus diversity and host interactions through global metagenomics.</title>
        <authorList>
            <person name="Schulz F."/>
            <person name="Roux S."/>
            <person name="Paez-Espino D."/>
            <person name="Jungbluth S."/>
            <person name="Walsh D.A."/>
            <person name="Denef V.J."/>
            <person name="McMahon K.D."/>
            <person name="Konstantinidis K.T."/>
            <person name="Eloe-Fadrosh E.A."/>
            <person name="Kyrpides N.C."/>
            <person name="Woyke T."/>
        </authorList>
    </citation>
    <scope>NUCLEOTIDE SEQUENCE</scope>
    <source>
        <strain evidence="1">GVMAG-S-ERX555907-102</strain>
    </source>
</reference>
<accession>A0A6C0L043</accession>
<name>A0A6C0L043_9ZZZZ</name>
<proteinExistence type="predicted"/>
<evidence type="ECO:0000313" key="1">
    <source>
        <dbReference type="EMBL" id="QHU22280.1"/>
    </source>
</evidence>
<sequence>MKRIDYNPENNKHDVIDYNNDYYDINNQLNYLLLFESGQIADCSLNKIIKKEISKKISSYKSQDKKNSKYDEEQHISYLQLLSKLKKCNLKCYYCNEKLFLLYKKRGEPMQWSLERFDNNIGHYETNTCISCLKCNLQRRTSNHEYFKFSKNLTISKV</sequence>
<dbReference type="EMBL" id="MN741005">
    <property type="protein sequence ID" value="QHU22280.1"/>
    <property type="molecule type" value="Genomic_DNA"/>
</dbReference>